<dbReference type="InterPro" id="IPR039537">
    <property type="entry name" value="Retrotran_Ty1/copia-like"/>
</dbReference>
<proteinExistence type="predicted"/>
<dbReference type="PANTHER" id="PTHR42648">
    <property type="entry name" value="TRANSPOSASE, PUTATIVE-RELATED"/>
    <property type="match status" value="1"/>
</dbReference>
<dbReference type="InterPro" id="IPR025724">
    <property type="entry name" value="GAG-pre-integrase_dom"/>
</dbReference>
<dbReference type="Pfam" id="PF25597">
    <property type="entry name" value="SH3_retrovirus"/>
    <property type="match status" value="1"/>
</dbReference>
<accession>A0ABQ5I784</accession>
<dbReference type="InterPro" id="IPR036397">
    <property type="entry name" value="RNaseH_sf"/>
</dbReference>
<feature type="domain" description="Retroviral polymerase SH3-like" evidence="3">
    <location>
        <begin position="204"/>
        <end position="248"/>
    </location>
</feature>
<feature type="compositionally biased region" description="Polar residues" evidence="1">
    <location>
        <begin position="298"/>
        <end position="307"/>
    </location>
</feature>
<gene>
    <name evidence="4" type="ORF">Tco_1090825</name>
</gene>
<dbReference type="Proteomes" id="UP001151760">
    <property type="component" value="Unassembled WGS sequence"/>
</dbReference>
<dbReference type="SUPFAM" id="SSF53098">
    <property type="entry name" value="Ribonuclease H-like"/>
    <property type="match status" value="1"/>
</dbReference>
<name>A0ABQ5I784_9ASTR</name>
<dbReference type="EMBL" id="BQNB010020375">
    <property type="protein sequence ID" value="GJT95307.1"/>
    <property type="molecule type" value="Genomic_DNA"/>
</dbReference>
<evidence type="ECO:0000259" key="3">
    <source>
        <dbReference type="Pfam" id="PF25597"/>
    </source>
</evidence>
<sequence length="317" mass="35931">MGYGDYQLGNVIIFRVYYVEGLRHNLFSVGQFCDVDLEVAFQKNTCFIRNLEGVDLLSGSRDTNLYTISFDDMLKSSLICLLSKASKTKSWLWHHRLSHLNFGTLNKLDKDGLARGIPRLKFQKDHLCSACALGKSKKSSHQNKDEDTNQEKLYLLHMDLCGLMRVASINGKSYILVIVDDYSRFTWVRFLKTKDEAPAAIIKCKFDVKADIGIFVSYPPAKKAFRIYNRRTQIITKTIHVTFDELTTMASEQFSSGPRLQGMTPATSSTGLGFKELLKTPTFHDDPLNESPHEDSTSHGSSSNVRQLHTPLEYLGR</sequence>
<dbReference type="PANTHER" id="PTHR42648:SF18">
    <property type="entry name" value="RETROTRANSPOSON, UNCLASSIFIED-LIKE PROTEIN"/>
    <property type="match status" value="1"/>
</dbReference>
<evidence type="ECO:0000313" key="5">
    <source>
        <dbReference type="Proteomes" id="UP001151760"/>
    </source>
</evidence>
<organism evidence="4 5">
    <name type="scientific">Tanacetum coccineum</name>
    <dbReference type="NCBI Taxonomy" id="301880"/>
    <lineage>
        <taxon>Eukaryota</taxon>
        <taxon>Viridiplantae</taxon>
        <taxon>Streptophyta</taxon>
        <taxon>Embryophyta</taxon>
        <taxon>Tracheophyta</taxon>
        <taxon>Spermatophyta</taxon>
        <taxon>Magnoliopsida</taxon>
        <taxon>eudicotyledons</taxon>
        <taxon>Gunneridae</taxon>
        <taxon>Pentapetalae</taxon>
        <taxon>asterids</taxon>
        <taxon>campanulids</taxon>
        <taxon>Asterales</taxon>
        <taxon>Asteraceae</taxon>
        <taxon>Asteroideae</taxon>
        <taxon>Anthemideae</taxon>
        <taxon>Anthemidinae</taxon>
        <taxon>Tanacetum</taxon>
    </lineage>
</organism>
<protein>
    <submittedName>
        <fullName evidence="4">Integrase, catalytic region, zinc finger, CCHC-type containing protein</fullName>
    </submittedName>
</protein>
<evidence type="ECO:0000256" key="1">
    <source>
        <dbReference type="SAM" id="MobiDB-lite"/>
    </source>
</evidence>
<comment type="caution">
    <text evidence="4">The sequence shown here is derived from an EMBL/GenBank/DDBJ whole genome shotgun (WGS) entry which is preliminary data.</text>
</comment>
<feature type="compositionally biased region" description="Basic and acidic residues" evidence="1">
    <location>
        <begin position="283"/>
        <end position="297"/>
    </location>
</feature>
<dbReference type="Gene3D" id="3.30.420.10">
    <property type="entry name" value="Ribonuclease H-like superfamily/Ribonuclease H"/>
    <property type="match status" value="1"/>
</dbReference>
<reference evidence="4" key="1">
    <citation type="journal article" date="2022" name="Int. J. Mol. Sci.">
        <title>Draft Genome of Tanacetum Coccineum: Genomic Comparison of Closely Related Tanacetum-Family Plants.</title>
        <authorList>
            <person name="Yamashiro T."/>
            <person name="Shiraishi A."/>
            <person name="Nakayama K."/>
            <person name="Satake H."/>
        </authorList>
    </citation>
    <scope>NUCLEOTIDE SEQUENCE</scope>
</reference>
<dbReference type="Pfam" id="PF13976">
    <property type="entry name" value="gag_pre-integrs"/>
    <property type="match status" value="1"/>
</dbReference>
<keyword evidence="5" id="KW-1185">Reference proteome</keyword>
<reference evidence="4" key="2">
    <citation type="submission" date="2022-01" db="EMBL/GenBank/DDBJ databases">
        <authorList>
            <person name="Yamashiro T."/>
            <person name="Shiraishi A."/>
            <person name="Satake H."/>
            <person name="Nakayama K."/>
        </authorList>
    </citation>
    <scope>NUCLEOTIDE SEQUENCE</scope>
</reference>
<evidence type="ECO:0000259" key="2">
    <source>
        <dbReference type="Pfam" id="PF13976"/>
    </source>
</evidence>
<feature type="domain" description="GAG-pre-integrase" evidence="2">
    <location>
        <begin position="64"/>
        <end position="136"/>
    </location>
</feature>
<dbReference type="InterPro" id="IPR012337">
    <property type="entry name" value="RNaseH-like_sf"/>
</dbReference>
<feature type="region of interest" description="Disordered" evidence="1">
    <location>
        <begin position="283"/>
        <end position="317"/>
    </location>
</feature>
<dbReference type="InterPro" id="IPR057670">
    <property type="entry name" value="SH3_retrovirus"/>
</dbReference>
<evidence type="ECO:0000313" key="4">
    <source>
        <dbReference type="EMBL" id="GJT95307.1"/>
    </source>
</evidence>